<organism evidence="1 2">
    <name type="scientific">Mycena venus</name>
    <dbReference type="NCBI Taxonomy" id="2733690"/>
    <lineage>
        <taxon>Eukaryota</taxon>
        <taxon>Fungi</taxon>
        <taxon>Dikarya</taxon>
        <taxon>Basidiomycota</taxon>
        <taxon>Agaricomycotina</taxon>
        <taxon>Agaricomycetes</taxon>
        <taxon>Agaricomycetidae</taxon>
        <taxon>Agaricales</taxon>
        <taxon>Marasmiineae</taxon>
        <taxon>Mycenaceae</taxon>
        <taxon>Mycena</taxon>
    </lineage>
</organism>
<evidence type="ECO:0000313" key="1">
    <source>
        <dbReference type="EMBL" id="KAF7350200.1"/>
    </source>
</evidence>
<reference evidence="1" key="1">
    <citation type="submission" date="2020-05" db="EMBL/GenBank/DDBJ databases">
        <title>Mycena genomes resolve the evolution of fungal bioluminescence.</title>
        <authorList>
            <person name="Tsai I.J."/>
        </authorList>
    </citation>
    <scope>NUCLEOTIDE SEQUENCE</scope>
    <source>
        <strain evidence="1">CCC161011</strain>
    </source>
</reference>
<name>A0A8H7CU00_9AGAR</name>
<gene>
    <name evidence="1" type="ORF">MVEN_01323000</name>
</gene>
<keyword evidence="2" id="KW-1185">Reference proteome</keyword>
<comment type="caution">
    <text evidence="1">The sequence shown here is derived from an EMBL/GenBank/DDBJ whole genome shotgun (WGS) entry which is preliminary data.</text>
</comment>
<sequence length="78" mass="8458">MQHDSATAPSPQHKARIISYMSATGIANDSAPQRRHVDLATNCYGCHVPQKALDQCEEVCLLVVSELLRGDPAITLVN</sequence>
<dbReference type="EMBL" id="JACAZI010000010">
    <property type="protein sequence ID" value="KAF7350200.1"/>
    <property type="molecule type" value="Genomic_DNA"/>
</dbReference>
<evidence type="ECO:0000313" key="2">
    <source>
        <dbReference type="Proteomes" id="UP000620124"/>
    </source>
</evidence>
<dbReference type="AlphaFoldDB" id="A0A8H7CU00"/>
<proteinExistence type="predicted"/>
<accession>A0A8H7CU00</accession>
<protein>
    <submittedName>
        <fullName evidence="1">ARM repeat-containing protein</fullName>
    </submittedName>
</protein>
<dbReference type="Proteomes" id="UP000620124">
    <property type="component" value="Unassembled WGS sequence"/>
</dbReference>
<dbReference type="OrthoDB" id="668540at2759"/>